<organism evidence="2 3">
    <name type="scientific">Gluconobacter wancherniae NBRC 103581</name>
    <dbReference type="NCBI Taxonomy" id="656744"/>
    <lineage>
        <taxon>Bacteria</taxon>
        <taxon>Pseudomonadati</taxon>
        <taxon>Pseudomonadota</taxon>
        <taxon>Alphaproteobacteria</taxon>
        <taxon>Acetobacterales</taxon>
        <taxon>Acetobacteraceae</taxon>
        <taxon>Gluconobacter</taxon>
    </lineage>
</organism>
<name>A0A511AX08_9PROT</name>
<dbReference type="AlphaFoldDB" id="A0A511AX08"/>
<evidence type="ECO:0000313" key="2">
    <source>
        <dbReference type="EMBL" id="GEK92739.1"/>
    </source>
</evidence>
<comment type="caution">
    <text evidence="2">The sequence shown here is derived from an EMBL/GenBank/DDBJ whole genome shotgun (WGS) entry which is preliminary data.</text>
</comment>
<sequence length="62" mass="7301">MQIKNAWPYDDDQKNQKQIQQENSPDDKIERPLTLSLHAVSCQKRFREGKKDPTERSFAKAL</sequence>
<dbReference type="Proteomes" id="UP000321230">
    <property type="component" value="Unassembled WGS sequence"/>
</dbReference>
<accession>A0A511AX08</accession>
<keyword evidence="3" id="KW-1185">Reference proteome</keyword>
<reference evidence="2 3" key="1">
    <citation type="submission" date="2019-07" db="EMBL/GenBank/DDBJ databases">
        <title>Whole genome shotgun sequence of Gluconobacter wancherniae NBRC 103581.</title>
        <authorList>
            <person name="Hosoyama A."/>
            <person name="Uohara A."/>
            <person name="Ohji S."/>
            <person name="Ichikawa N."/>
        </authorList>
    </citation>
    <scope>NUCLEOTIDE SEQUENCE [LARGE SCALE GENOMIC DNA]</scope>
    <source>
        <strain evidence="2 3">NBRC 103581</strain>
    </source>
</reference>
<feature type="region of interest" description="Disordered" evidence="1">
    <location>
        <begin position="1"/>
        <end position="32"/>
    </location>
</feature>
<dbReference type="EMBL" id="BJUZ01000001">
    <property type="protein sequence ID" value="GEK92739.1"/>
    <property type="molecule type" value="Genomic_DNA"/>
</dbReference>
<protein>
    <submittedName>
        <fullName evidence="2">Uncharacterized protein</fullName>
    </submittedName>
</protein>
<evidence type="ECO:0000256" key="1">
    <source>
        <dbReference type="SAM" id="MobiDB-lite"/>
    </source>
</evidence>
<proteinExistence type="predicted"/>
<gene>
    <name evidence="2" type="ORF">GWA01_05090</name>
</gene>
<evidence type="ECO:0000313" key="3">
    <source>
        <dbReference type="Proteomes" id="UP000321230"/>
    </source>
</evidence>